<accession>A0A2P2Q423</accession>
<proteinExistence type="predicted"/>
<protein>
    <submittedName>
        <fullName evidence="1">Uncharacterized protein</fullName>
    </submittedName>
</protein>
<dbReference type="EMBL" id="GGEC01081175">
    <property type="protein sequence ID" value="MBX61659.1"/>
    <property type="molecule type" value="Transcribed_RNA"/>
</dbReference>
<reference evidence="1" key="1">
    <citation type="submission" date="2018-02" db="EMBL/GenBank/DDBJ databases">
        <title>Rhizophora mucronata_Transcriptome.</title>
        <authorList>
            <person name="Meera S.P."/>
            <person name="Sreeshan A."/>
            <person name="Augustine A."/>
        </authorList>
    </citation>
    <scope>NUCLEOTIDE SEQUENCE</scope>
    <source>
        <tissue evidence="1">Leaf</tissue>
    </source>
</reference>
<name>A0A2P2Q423_RHIMU</name>
<sequence>MTLYKVTFLGRQLERQGIIPRFVLNITMARICDIGVQVMVNHLCKKAAYLFVALEELAPRPSML</sequence>
<evidence type="ECO:0000313" key="1">
    <source>
        <dbReference type="EMBL" id="MBX61659.1"/>
    </source>
</evidence>
<organism evidence="1">
    <name type="scientific">Rhizophora mucronata</name>
    <name type="common">Asiatic mangrove</name>
    <dbReference type="NCBI Taxonomy" id="61149"/>
    <lineage>
        <taxon>Eukaryota</taxon>
        <taxon>Viridiplantae</taxon>
        <taxon>Streptophyta</taxon>
        <taxon>Embryophyta</taxon>
        <taxon>Tracheophyta</taxon>
        <taxon>Spermatophyta</taxon>
        <taxon>Magnoliopsida</taxon>
        <taxon>eudicotyledons</taxon>
        <taxon>Gunneridae</taxon>
        <taxon>Pentapetalae</taxon>
        <taxon>rosids</taxon>
        <taxon>fabids</taxon>
        <taxon>Malpighiales</taxon>
        <taxon>Rhizophoraceae</taxon>
        <taxon>Rhizophora</taxon>
    </lineage>
</organism>
<dbReference type="AlphaFoldDB" id="A0A2P2Q423"/>